<dbReference type="Gene3D" id="1.10.357.70">
    <property type="entry name" value="Exocyst complex component Sec6, C-terminal domain"/>
    <property type="match status" value="1"/>
</dbReference>
<dbReference type="EMBL" id="KZ819602">
    <property type="protein sequence ID" value="PWN37448.1"/>
    <property type="molecule type" value="Genomic_DNA"/>
</dbReference>
<dbReference type="InterPro" id="IPR042532">
    <property type="entry name" value="EXOC3/Sec6_C"/>
</dbReference>
<protein>
    <submittedName>
        <fullName evidence="1">Uncharacterized protein</fullName>
    </submittedName>
</protein>
<dbReference type="STRING" id="1280837.A0A316VK68"/>
<name>A0A316VK68_9BASI</name>
<dbReference type="Proteomes" id="UP000245771">
    <property type="component" value="Unassembled WGS sequence"/>
</dbReference>
<organism evidence="1 2">
    <name type="scientific">Meira miltonrushii</name>
    <dbReference type="NCBI Taxonomy" id="1280837"/>
    <lineage>
        <taxon>Eukaryota</taxon>
        <taxon>Fungi</taxon>
        <taxon>Dikarya</taxon>
        <taxon>Basidiomycota</taxon>
        <taxon>Ustilaginomycotina</taxon>
        <taxon>Exobasidiomycetes</taxon>
        <taxon>Exobasidiales</taxon>
        <taxon>Brachybasidiaceae</taxon>
        <taxon>Meira</taxon>
    </lineage>
</organism>
<gene>
    <name evidence="1" type="ORF">FA14DRAFT_176743</name>
</gene>
<sequence length="121" mass="12799">MVSLSYLTFVKAHGSQLAFLEALMQARDDLEKSDVTTIMEGARRKVKQENLSEIPEGGITIIGRVAKPAFLEEGASDLHGATKALNGSDPSSTVGWTALAASARLMGAGWRQANIPPVSST</sequence>
<reference evidence="1 2" key="1">
    <citation type="journal article" date="2018" name="Mol. Biol. Evol.">
        <title>Broad Genomic Sampling Reveals a Smut Pathogenic Ancestry of the Fungal Clade Ustilaginomycotina.</title>
        <authorList>
            <person name="Kijpornyongpan T."/>
            <person name="Mondo S.J."/>
            <person name="Barry K."/>
            <person name="Sandor L."/>
            <person name="Lee J."/>
            <person name="Lipzen A."/>
            <person name="Pangilinan J."/>
            <person name="LaButti K."/>
            <person name="Hainaut M."/>
            <person name="Henrissat B."/>
            <person name="Grigoriev I.V."/>
            <person name="Spatafora J.W."/>
            <person name="Aime M.C."/>
        </authorList>
    </citation>
    <scope>NUCLEOTIDE SEQUENCE [LARGE SCALE GENOMIC DNA]</scope>
    <source>
        <strain evidence="1 2">MCA 3882</strain>
    </source>
</reference>
<dbReference type="RefSeq" id="XP_025357750.1">
    <property type="nucleotide sequence ID" value="XM_025500691.1"/>
</dbReference>
<dbReference type="OrthoDB" id="3249809at2759"/>
<dbReference type="GeneID" id="37022472"/>
<dbReference type="AlphaFoldDB" id="A0A316VK68"/>
<evidence type="ECO:0000313" key="2">
    <source>
        <dbReference type="Proteomes" id="UP000245771"/>
    </source>
</evidence>
<keyword evidence="2" id="KW-1185">Reference proteome</keyword>
<dbReference type="InParanoid" id="A0A316VK68"/>
<evidence type="ECO:0000313" key="1">
    <source>
        <dbReference type="EMBL" id="PWN37448.1"/>
    </source>
</evidence>
<accession>A0A316VK68</accession>
<proteinExistence type="predicted"/>